<evidence type="ECO:0000313" key="1">
    <source>
        <dbReference type="EMBL" id="GCB37530.1"/>
    </source>
</evidence>
<dbReference type="OrthoDB" id="33528at816"/>
<proteinExistence type="predicted"/>
<dbReference type="AlphaFoldDB" id="A0A401M118"/>
<keyword evidence="2" id="KW-1185">Reference proteome</keyword>
<accession>A0A401M118</accession>
<dbReference type="RefSeq" id="WP_125043004.1">
    <property type="nucleotide sequence ID" value="NZ_BHWB01000027.1"/>
</dbReference>
<protein>
    <submittedName>
        <fullName evidence="1">Uncharacterized protein</fullName>
    </submittedName>
</protein>
<gene>
    <name evidence="1" type="ORF">KGMB02408_44750</name>
</gene>
<evidence type="ECO:0000313" key="2">
    <source>
        <dbReference type="Proteomes" id="UP000288079"/>
    </source>
</evidence>
<comment type="caution">
    <text evidence="1">The sequence shown here is derived from an EMBL/GenBank/DDBJ whole genome shotgun (WGS) entry which is preliminary data.</text>
</comment>
<name>A0A401M118_9BACE</name>
<dbReference type="EMBL" id="BHWB01000027">
    <property type="protein sequence ID" value="GCB37530.1"/>
    <property type="molecule type" value="Genomic_DNA"/>
</dbReference>
<reference evidence="1 2" key="1">
    <citation type="submission" date="2018-10" db="EMBL/GenBank/DDBJ databases">
        <title>Draft Genome Sequence of Bacteroides sp. KCTC 15687.</title>
        <authorList>
            <person name="Yu S.Y."/>
            <person name="Kim J.S."/>
            <person name="Oh B.S."/>
            <person name="Park S.H."/>
            <person name="Kang S.W."/>
            <person name="Park J.E."/>
            <person name="Choi S.H."/>
            <person name="Han K.I."/>
            <person name="Lee K.C."/>
            <person name="Eom M.K."/>
            <person name="Suh M.K."/>
            <person name="Lee D.H."/>
            <person name="Yoon H."/>
            <person name="Kim B."/>
            <person name="Yang S.J."/>
            <person name="Lee J.S."/>
            <person name="Lee J.H."/>
        </authorList>
    </citation>
    <scope>NUCLEOTIDE SEQUENCE [LARGE SCALE GENOMIC DNA]</scope>
    <source>
        <strain evidence="1 2">KCTC 15687</strain>
    </source>
</reference>
<sequence>MRLGEKEKALATIMQIEKLCVQDPYYLMGKGMLLEVNDNKLLASENYKQTVFLFEKRLNEKPVESDLMNYLLALYLRDDKMYSLEEVEQKYPNVFKPEKRQYITGMMGNLGKQSRENLIYEMVSRWSMR</sequence>
<organism evidence="1 2">
    <name type="scientific">Bacteroides faecalis</name>
    <dbReference type="NCBI Taxonomy" id="2447885"/>
    <lineage>
        <taxon>Bacteria</taxon>
        <taxon>Pseudomonadati</taxon>
        <taxon>Bacteroidota</taxon>
        <taxon>Bacteroidia</taxon>
        <taxon>Bacteroidales</taxon>
        <taxon>Bacteroidaceae</taxon>
        <taxon>Bacteroides</taxon>
    </lineage>
</organism>
<dbReference type="Proteomes" id="UP000288079">
    <property type="component" value="Unassembled WGS sequence"/>
</dbReference>